<evidence type="ECO:0000259" key="2">
    <source>
        <dbReference type="Pfam" id="PF00685"/>
    </source>
</evidence>
<organism evidence="3">
    <name type="scientific">Singulisphaera sp. Ch08</name>
    <dbReference type="NCBI Taxonomy" id="3120278"/>
    <lineage>
        <taxon>Bacteria</taxon>
        <taxon>Pseudomonadati</taxon>
        <taxon>Planctomycetota</taxon>
        <taxon>Planctomycetia</taxon>
        <taxon>Isosphaerales</taxon>
        <taxon>Isosphaeraceae</taxon>
        <taxon>Singulisphaera</taxon>
    </lineage>
</organism>
<feature type="region of interest" description="Disordered" evidence="1">
    <location>
        <begin position="311"/>
        <end position="341"/>
    </location>
</feature>
<evidence type="ECO:0000256" key="1">
    <source>
        <dbReference type="SAM" id="MobiDB-lite"/>
    </source>
</evidence>
<dbReference type="Pfam" id="PF00685">
    <property type="entry name" value="Sulfotransfer_1"/>
    <property type="match status" value="1"/>
</dbReference>
<name>A0AAU7CRU5_9BACT</name>
<dbReference type="GO" id="GO:0008146">
    <property type="term" value="F:sulfotransferase activity"/>
    <property type="evidence" value="ECO:0007669"/>
    <property type="project" value="InterPro"/>
</dbReference>
<dbReference type="Gene3D" id="3.40.50.300">
    <property type="entry name" value="P-loop containing nucleotide triphosphate hydrolases"/>
    <property type="match status" value="1"/>
</dbReference>
<dbReference type="EMBL" id="CP155447">
    <property type="protein sequence ID" value="XBH08084.1"/>
    <property type="molecule type" value="Genomic_DNA"/>
</dbReference>
<proteinExistence type="predicted"/>
<accession>A0AAU7CRU5</accession>
<dbReference type="SUPFAM" id="SSF52540">
    <property type="entry name" value="P-loop containing nucleoside triphosphate hydrolases"/>
    <property type="match status" value="1"/>
</dbReference>
<dbReference type="AlphaFoldDB" id="A0AAU7CRU5"/>
<sequence length="341" mass="38362">MYVLCAGMYRACSTWQYEVITHLLDKHRGGERLGYLTGEEFAAKYRSDEQDAGWSVLKSHEGDRSFSRAIAERQAIAVYAYRDVRDVVFSLMHKRGVSFELLVRQGMIHQIFANDRFWSRQPGVIVQGYENLVEDPVTGVLELGAHLGLPISREEAVEVAGEYSFQTNRRRTLELVEQLQAQGVDLSDPSNLQYYDQKTLLHWNHLREGRPGNWRTHATPGQRAILSRLCDKWLVAHGYEADTLAPDAPRQTPSEVLQRELELARAWLACALRCASLRHPTSARAVKRILGMSTRTTAAVPANVRIDSAREAANEASGIKHGQPTKPSRIGRSETVVNEAS</sequence>
<evidence type="ECO:0000313" key="3">
    <source>
        <dbReference type="EMBL" id="XBH08084.1"/>
    </source>
</evidence>
<dbReference type="RefSeq" id="WP_406700921.1">
    <property type="nucleotide sequence ID" value="NZ_CP155447.1"/>
</dbReference>
<reference evidence="3" key="1">
    <citation type="submission" date="2024-05" db="EMBL/GenBank/DDBJ databases">
        <title>Planctomycetes of the genus Singulisphaera possess chitinolytic capabilities.</title>
        <authorList>
            <person name="Ivanova A."/>
        </authorList>
    </citation>
    <scope>NUCLEOTIDE SEQUENCE</scope>
    <source>
        <strain evidence="3">Ch08T</strain>
    </source>
</reference>
<feature type="domain" description="Sulfotransferase" evidence="2">
    <location>
        <begin position="43"/>
        <end position="234"/>
    </location>
</feature>
<dbReference type="InterPro" id="IPR000863">
    <property type="entry name" value="Sulfotransferase_dom"/>
</dbReference>
<gene>
    <name evidence="3" type="ORF">V5E97_19210</name>
</gene>
<dbReference type="InterPro" id="IPR027417">
    <property type="entry name" value="P-loop_NTPase"/>
</dbReference>
<protein>
    <submittedName>
        <fullName evidence="3">Sulfotransferase domain-containing protein</fullName>
    </submittedName>
</protein>